<dbReference type="GeneID" id="66100296"/>
<evidence type="ECO:0000313" key="3">
    <source>
        <dbReference type="Proteomes" id="UP000812287"/>
    </source>
</evidence>
<organism evidence="2 3">
    <name type="scientific">Guyanagaster necrorhizus</name>
    <dbReference type="NCBI Taxonomy" id="856835"/>
    <lineage>
        <taxon>Eukaryota</taxon>
        <taxon>Fungi</taxon>
        <taxon>Dikarya</taxon>
        <taxon>Basidiomycota</taxon>
        <taxon>Agaricomycotina</taxon>
        <taxon>Agaricomycetes</taxon>
        <taxon>Agaricomycetidae</taxon>
        <taxon>Agaricales</taxon>
        <taxon>Marasmiineae</taxon>
        <taxon>Physalacriaceae</taxon>
        <taxon>Guyanagaster</taxon>
    </lineage>
</organism>
<name>A0A9P8ALE7_9AGAR</name>
<proteinExistence type="predicted"/>
<dbReference type="RefSeq" id="XP_043033618.1">
    <property type="nucleotide sequence ID" value="XM_043178009.1"/>
</dbReference>
<dbReference type="Proteomes" id="UP000812287">
    <property type="component" value="Unassembled WGS sequence"/>
</dbReference>
<evidence type="ECO:0000256" key="1">
    <source>
        <dbReference type="SAM" id="MobiDB-lite"/>
    </source>
</evidence>
<accession>A0A9P8ALE7</accession>
<dbReference type="OrthoDB" id="3070839at2759"/>
<dbReference type="EMBL" id="MU250576">
    <property type="protein sequence ID" value="KAG7440118.1"/>
    <property type="molecule type" value="Genomic_DNA"/>
</dbReference>
<feature type="compositionally biased region" description="Polar residues" evidence="1">
    <location>
        <begin position="157"/>
        <end position="168"/>
    </location>
</feature>
<gene>
    <name evidence="2" type="ORF">BT62DRAFT_1013029</name>
</gene>
<feature type="region of interest" description="Disordered" evidence="1">
    <location>
        <begin position="151"/>
        <end position="180"/>
    </location>
</feature>
<keyword evidence="3" id="KW-1185">Reference proteome</keyword>
<reference evidence="2" key="1">
    <citation type="submission" date="2020-11" db="EMBL/GenBank/DDBJ databases">
        <title>Adaptations for nitrogen fixation in a non-lichenized fungal sporocarp promotes dispersal by wood-feeding termites.</title>
        <authorList>
            <consortium name="DOE Joint Genome Institute"/>
            <person name="Koch R.A."/>
            <person name="Yoon G."/>
            <person name="Arayal U."/>
            <person name="Lail K."/>
            <person name="Amirebrahimi M."/>
            <person name="Labutti K."/>
            <person name="Lipzen A."/>
            <person name="Riley R."/>
            <person name="Barry K."/>
            <person name="Henrissat B."/>
            <person name="Grigoriev I.V."/>
            <person name="Herr J.R."/>
            <person name="Aime M.C."/>
        </authorList>
    </citation>
    <scope>NUCLEOTIDE SEQUENCE</scope>
    <source>
        <strain evidence="2">MCA 3950</strain>
    </source>
</reference>
<evidence type="ECO:0000313" key="2">
    <source>
        <dbReference type="EMBL" id="KAG7440118.1"/>
    </source>
</evidence>
<sequence>MKRLVSKEAVTLGAAVAKVKAIASSFVIVYNSDDLVDAHWCSSHDAVNGTRSNTRAHSPAAHYRPSPGAPIFLPPSHYAAAGGFTFPSRHAQQSSAESDGIYRPVEVPSSPDVYIQVSQPDPDSSVDQMMNLPLVETRLLPSLRDTIDKMTRPPSRAANTHAASSPPSILSRAIMSTGRL</sequence>
<comment type="caution">
    <text evidence="2">The sequence shown here is derived from an EMBL/GenBank/DDBJ whole genome shotgun (WGS) entry which is preliminary data.</text>
</comment>
<protein>
    <submittedName>
        <fullName evidence="2">Uncharacterized protein</fullName>
    </submittedName>
</protein>
<dbReference type="AlphaFoldDB" id="A0A9P8ALE7"/>